<protein>
    <submittedName>
        <fullName evidence="1">Uncharacterized protein</fullName>
    </submittedName>
</protein>
<evidence type="ECO:0000313" key="2">
    <source>
        <dbReference type="Proteomes" id="UP000184063"/>
    </source>
</evidence>
<dbReference type="Proteomes" id="UP000184063">
    <property type="component" value="Unassembled WGS sequence"/>
</dbReference>
<feature type="non-terminal residue" evidence="1">
    <location>
        <position position="1"/>
    </location>
</feature>
<dbReference type="AlphaFoldDB" id="A0A1M3TQG4"/>
<dbReference type="OrthoDB" id="5313079at2759"/>
<sequence length="86" mass="9338">NPAVPFDAAEYPTPSVFPIAPVKADFGSLFTGNSRVQYWGEVPQTFNTTVFDRAEESIKDLVLTNTWPKFVRSCGIAAEADLLAGS</sequence>
<dbReference type="EMBL" id="KV878239">
    <property type="protein sequence ID" value="OJZ88824.1"/>
    <property type="molecule type" value="Genomic_DNA"/>
</dbReference>
<name>A0A1M3TQG4_ASPLC</name>
<proteinExistence type="predicted"/>
<evidence type="ECO:0000313" key="1">
    <source>
        <dbReference type="EMBL" id="OJZ88824.1"/>
    </source>
</evidence>
<accession>A0A1M3TQG4</accession>
<gene>
    <name evidence="1" type="ORF">ASPFODRAFT_129566</name>
</gene>
<reference evidence="2" key="1">
    <citation type="journal article" date="2017" name="Genome Biol.">
        <title>Comparative genomics reveals high biological diversity and specific adaptations in the industrially and medically important fungal genus Aspergillus.</title>
        <authorList>
            <person name="de Vries R.P."/>
            <person name="Riley R."/>
            <person name="Wiebenga A."/>
            <person name="Aguilar-Osorio G."/>
            <person name="Amillis S."/>
            <person name="Uchima C.A."/>
            <person name="Anderluh G."/>
            <person name="Asadollahi M."/>
            <person name="Askin M."/>
            <person name="Barry K."/>
            <person name="Battaglia E."/>
            <person name="Bayram O."/>
            <person name="Benocci T."/>
            <person name="Braus-Stromeyer S.A."/>
            <person name="Caldana C."/>
            <person name="Canovas D."/>
            <person name="Cerqueira G.C."/>
            <person name="Chen F."/>
            <person name="Chen W."/>
            <person name="Choi C."/>
            <person name="Clum A."/>
            <person name="Dos Santos R.A."/>
            <person name="Damasio A.R."/>
            <person name="Diallinas G."/>
            <person name="Emri T."/>
            <person name="Fekete E."/>
            <person name="Flipphi M."/>
            <person name="Freyberg S."/>
            <person name="Gallo A."/>
            <person name="Gournas C."/>
            <person name="Habgood R."/>
            <person name="Hainaut M."/>
            <person name="Harispe M.L."/>
            <person name="Henrissat B."/>
            <person name="Hilden K.S."/>
            <person name="Hope R."/>
            <person name="Hossain A."/>
            <person name="Karabika E."/>
            <person name="Karaffa L."/>
            <person name="Karanyi Z."/>
            <person name="Krasevec N."/>
            <person name="Kuo A."/>
            <person name="Kusch H."/>
            <person name="LaButti K."/>
            <person name="Lagendijk E.L."/>
            <person name="Lapidus A."/>
            <person name="Levasseur A."/>
            <person name="Lindquist E."/>
            <person name="Lipzen A."/>
            <person name="Logrieco A.F."/>
            <person name="MacCabe A."/>
            <person name="Maekelae M.R."/>
            <person name="Malavazi I."/>
            <person name="Melin P."/>
            <person name="Meyer V."/>
            <person name="Mielnichuk N."/>
            <person name="Miskei M."/>
            <person name="Molnar A.P."/>
            <person name="Mule G."/>
            <person name="Ngan C.Y."/>
            <person name="Orejas M."/>
            <person name="Orosz E."/>
            <person name="Ouedraogo J.P."/>
            <person name="Overkamp K.M."/>
            <person name="Park H.-S."/>
            <person name="Perrone G."/>
            <person name="Piumi F."/>
            <person name="Punt P.J."/>
            <person name="Ram A.F."/>
            <person name="Ramon A."/>
            <person name="Rauscher S."/>
            <person name="Record E."/>
            <person name="Riano-Pachon D.M."/>
            <person name="Robert V."/>
            <person name="Roehrig J."/>
            <person name="Ruller R."/>
            <person name="Salamov A."/>
            <person name="Salih N.S."/>
            <person name="Samson R.A."/>
            <person name="Sandor E."/>
            <person name="Sanguinetti M."/>
            <person name="Schuetze T."/>
            <person name="Sepcic K."/>
            <person name="Shelest E."/>
            <person name="Sherlock G."/>
            <person name="Sophianopoulou V."/>
            <person name="Squina F.M."/>
            <person name="Sun H."/>
            <person name="Susca A."/>
            <person name="Todd R.B."/>
            <person name="Tsang A."/>
            <person name="Unkles S.E."/>
            <person name="van de Wiele N."/>
            <person name="van Rossen-Uffink D."/>
            <person name="Oliveira J.V."/>
            <person name="Vesth T.C."/>
            <person name="Visser J."/>
            <person name="Yu J.-H."/>
            <person name="Zhou M."/>
            <person name="Andersen M.R."/>
            <person name="Archer D.B."/>
            <person name="Baker S.E."/>
            <person name="Benoit I."/>
            <person name="Brakhage A.A."/>
            <person name="Braus G.H."/>
            <person name="Fischer R."/>
            <person name="Frisvad J.C."/>
            <person name="Goldman G.H."/>
            <person name="Houbraken J."/>
            <person name="Oakley B."/>
            <person name="Pocsi I."/>
            <person name="Scazzocchio C."/>
            <person name="Seiboth B."/>
            <person name="vanKuyk P.A."/>
            <person name="Wortman J."/>
            <person name="Dyer P.S."/>
            <person name="Grigoriev I.V."/>
        </authorList>
    </citation>
    <scope>NUCLEOTIDE SEQUENCE [LARGE SCALE GENOMIC DNA]</scope>
    <source>
        <strain evidence="2">CBS 106.47</strain>
    </source>
</reference>
<organism evidence="1 2">
    <name type="scientific">Aspergillus luchuensis (strain CBS 106.47)</name>
    <dbReference type="NCBI Taxonomy" id="1137211"/>
    <lineage>
        <taxon>Eukaryota</taxon>
        <taxon>Fungi</taxon>
        <taxon>Dikarya</taxon>
        <taxon>Ascomycota</taxon>
        <taxon>Pezizomycotina</taxon>
        <taxon>Eurotiomycetes</taxon>
        <taxon>Eurotiomycetidae</taxon>
        <taxon>Eurotiales</taxon>
        <taxon>Aspergillaceae</taxon>
        <taxon>Aspergillus</taxon>
        <taxon>Aspergillus subgen. Circumdati</taxon>
    </lineage>
</organism>
<dbReference type="VEuPathDB" id="FungiDB:ASPFODRAFT_129566"/>